<feature type="transmembrane region" description="Helical" evidence="12">
    <location>
        <begin position="33"/>
        <end position="57"/>
    </location>
</feature>
<dbReference type="GO" id="GO:0005886">
    <property type="term" value="C:plasma membrane"/>
    <property type="evidence" value="ECO:0007669"/>
    <property type="project" value="UniProtKB-SubCell"/>
</dbReference>
<dbReference type="InterPro" id="IPR039421">
    <property type="entry name" value="Type_1_exporter"/>
</dbReference>
<evidence type="ECO:0000256" key="3">
    <source>
        <dbReference type="ARBA" id="ARBA00022448"/>
    </source>
</evidence>
<dbReference type="Pfam" id="PF00005">
    <property type="entry name" value="ABC_tran"/>
    <property type="match status" value="3"/>
</dbReference>
<dbReference type="PROSITE" id="PS50929">
    <property type="entry name" value="ABC_TM1F"/>
    <property type="match status" value="2"/>
</dbReference>
<feature type="region of interest" description="Disordered" evidence="11">
    <location>
        <begin position="775"/>
        <end position="796"/>
    </location>
</feature>
<dbReference type="FunFam" id="1.20.1560.10:FF:000009">
    <property type="entry name" value="ABC transporter B family member 1"/>
    <property type="match status" value="1"/>
</dbReference>
<dbReference type="GO" id="GO:1900459">
    <property type="term" value="P:positive regulation of brassinosteroid mediated signaling pathway"/>
    <property type="evidence" value="ECO:0007669"/>
    <property type="project" value="UniProtKB-ARBA"/>
</dbReference>
<dbReference type="Gene3D" id="3.40.50.300">
    <property type="entry name" value="P-loop containing nucleotide triphosphate hydrolases"/>
    <property type="match status" value="3"/>
</dbReference>
<name>A0A8X7QIZ8_BRACI</name>
<dbReference type="GO" id="GO:0005743">
    <property type="term" value="C:mitochondrial inner membrane"/>
    <property type="evidence" value="ECO:0007669"/>
    <property type="project" value="TreeGrafter"/>
</dbReference>
<feature type="transmembrane region" description="Helical" evidence="12">
    <location>
        <begin position="185"/>
        <end position="203"/>
    </location>
</feature>
<protein>
    <submittedName>
        <fullName evidence="15">Uncharacterized protein</fullName>
    </submittedName>
</protein>
<keyword evidence="8 12" id="KW-1133">Transmembrane helix</keyword>
<comment type="similarity">
    <text evidence="2">Belongs to the ABC transporter superfamily. ABCB family. Multidrug resistance exporter (TC 3.A.1.201) subfamily.</text>
</comment>
<sequence>MQNDREAKEDKKKMKKESVSLMGLFSAADKVDYILMFLGTFGTCVHGGTLPLFFVFFGKMLDSLGNLSTDSKAISSSVSKNALYLVYLGLVNLVSAWMGRFLAILPSFSCVLMFKFGVLVLAGVACWMQTGERQTARLRIIYLKSILAKDITFFDTEARDSNFIFHISSDTILVQDAIGDKTGHVLRYLCQFIAGFVIGFLSVWQLTLLTLAVVPLIAIAGGGYALIMSTISKKSEAAYADAGKVAEEVLSQVRTVYAYVGEEKAVNSYSKSLKKALKLGKRSGLAKGLGVGLTYGLLFCAWALLFWYASLLVRHGKTNGAKAFTTILNVIYSGFSLGQAAPSLSAISKGRVAAANIFRMIGNKTHKGSEKLDNGTTLQNVSGNIEFHQVSFAYPSRPNMVFENLSFTINSGKTFAFVGPSGSGKSTIISLVQRFYEPKSGEILLDGNDIKSLKLKWLRKQMGLVSQEPALFATTIASNILLGKEDAHMDQIIEAAKAANADNFIKSLPDGYSTQVGEGGTQLSGGQKQRIAIARAVLRNPKILLLDEATSALDAESEKIVQQALDNIMEKRTTIVIAHRLSTIRNVDKILVMRNGQVIEIGSHAELISRGGDYANLVNCQEPDPQSAMLESCKSLAGSLSSRRVARGTQLSGGQKQRIAIARAVLRNPKILLLDEATSALDAESEKIVQQALDNIMEKRTTIVIAHRLSTIRNVDKILVMRNGQVIEIGSHAELISRGGDYANLVNCQEPDPQSAMLESCKSLAGSLSSRRVASSRRTSSFRDDQEKTNEKDSNQEILSSSSMVWELIKLNVPEWSYALLGSIGAVLAGAQPALFSTGIAYVLNVFYSPFASVIKRDVEKVAIVFVGVGVVTPLIYLLQHYFYTLMGERLTSRVRLSLFSAVLSNEVGWFDMEDNNTGSLTSILAADATLVRSSLADRLSTIVQNLSLTFTALAVAFFYSWRVAAVVTACFPLLIAASLTEQLFLKGFGGDYTRAYSKATSVAREAIENIRTVASFGAEKTISEQFACELRKPTKNAFLRGHISGFGYGLSQCLAFCSYALGLWYISVLIKREETNFADSIKSFMVLLVTAYSVAETLALTPDIVKGTQALRSVFRVLQRETEIHPDKPNSILVTQIKGNIEFRNVGFVYPARLDIPIFQNLNLKVSAGKSLAVVGPSGSGKSTVIGLIMRFYDVNYGKLCIDGEDIKTLNLRSLRKKLALVQQEPALFSTTIHENIKYGNENASEAEIIEAAKAANAHEFISRMGEGYKTHVGEKGVQLSGGQKQRVAIARAVLKDPSVLLLDEATSALDTTSEKLVQEALDKLMKGRTTVLVAHRLSTIRKADTIAVLHKGRVVEKGTHRELVSKSDGFYKKLTSLQEVV</sequence>
<feature type="transmembrane region" description="Helical" evidence="12">
    <location>
        <begin position="943"/>
        <end position="960"/>
    </location>
</feature>
<feature type="domain" description="ABC transporter" evidence="13">
    <location>
        <begin position="385"/>
        <end position="620"/>
    </location>
</feature>
<dbReference type="PROSITE" id="PS50893">
    <property type="entry name" value="ABC_TRANSPORTER_2"/>
    <property type="match status" value="2"/>
</dbReference>
<dbReference type="GO" id="GO:0015421">
    <property type="term" value="F:ABC-type oligopeptide transporter activity"/>
    <property type="evidence" value="ECO:0007669"/>
    <property type="project" value="TreeGrafter"/>
</dbReference>
<evidence type="ECO:0000256" key="1">
    <source>
        <dbReference type="ARBA" id="ARBA00004651"/>
    </source>
</evidence>
<dbReference type="FunFam" id="3.40.50.300:FF:000205">
    <property type="entry name" value="ABC transporter B family member 4"/>
    <property type="match status" value="1"/>
</dbReference>
<dbReference type="Proteomes" id="UP000886595">
    <property type="component" value="Unassembled WGS sequence"/>
</dbReference>
<evidence type="ECO:0000256" key="10">
    <source>
        <dbReference type="ARBA" id="ARBA00023180"/>
    </source>
</evidence>
<evidence type="ECO:0000256" key="7">
    <source>
        <dbReference type="ARBA" id="ARBA00022840"/>
    </source>
</evidence>
<dbReference type="GO" id="GO:0010329">
    <property type="term" value="F:auxin efflux transmembrane transporter activity"/>
    <property type="evidence" value="ECO:0007669"/>
    <property type="project" value="UniProtKB-ARBA"/>
</dbReference>
<keyword evidence="10" id="KW-0325">Glycoprotein</keyword>
<dbReference type="FunFam" id="1.20.1560.10:FF:000029">
    <property type="entry name" value="ABC transporter B family member 1"/>
    <property type="match status" value="1"/>
</dbReference>
<proteinExistence type="inferred from homology"/>
<evidence type="ECO:0000313" key="16">
    <source>
        <dbReference type="Proteomes" id="UP000886595"/>
    </source>
</evidence>
<dbReference type="GO" id="GO:0048443">
    <property type="term" value="P:stamen development"/>
    <property type="evidence" value="ECO:0007669"/>
    <property type="project" value="UniProtKB-ARBA"/>
</dbReference>
<keyword evidence="4 12" id="KW-0812">Transmembrane</keyword>
<dbReference type="GO" id="GO:0009741">
    <property type="term" value="P:response to brassinosteroid"/>
    <property type="evidence" value="ECO:0007669"/>
    <property type="project" value="UniProtKB-ARBA"/>
</dbReference>
<dbReference type="CDD" id="cd18577">
    <property type="entry name" value="ABC_6TM_Pgp_ABCB1_D1_like"/>
    <property type="match status" value="1"/>
</dbReference>
<keyword evidence="6" id="KW-0547">Nucleotide-binding</keyword>
<feature type="transmembrane region" description="Helical" evidence="12">
    <location>
        <begin position="209"/>
        <end position="227"/>
    </location>
</feature>
<accession>A0A8X7QIZ8</accession>
<evidence type="ECO:0000256" key="4">
    <source>
        <dbReference type="ARBA" id="ARBA00022692"/>
    </source>
</evidence>
<dbReference type="CDD" id="cd18578">
    <property type="entry name" value="ABC_6TM_Pgp_ABCB1_D2_like"/>
    <property type="match status" value="1"/>
</dbReference>
<dbReference type="SUPFAM" id="SSF52540">
    <property type="entry name" value="P-loop containing nucleoside triphosphate hydrolases"/>
    <property type="match status" value="3"/>
</dbReference>
<dbReference type="PANTHER" id="PTHR43394:SF11">
    <property type="entry name" value="ATP-BINDING CASSETTE TRANSPORTER"/>
    <property type="match status" value="1"/>
</dbReference>
<feature type="transmembrane region" description="Helical" evidence="12">
    <location>
        <begin position="862"/>
        <end position="884"/>
    </location>
</feature>
<feature type="transmembrane region" description="Helical" evidence="12">
    <location>
        <begin position="104"/>
        <end position="128"/>
    </location>
</feature>
<dbReference type="GO" id="GO:0016887">
    <property type="term" value="F:ATP hydrolysis activity"/>
    <property type="evidence" value="ECO:0007669"/>
    <property type="project" value="InterPro"/>
</dbReference>
<evidence type="ECO:0000313" key="15">
    <source>
        <dbReference type="EMBL" id="KAG2269530.1"/>
    </source>
</evidence>
<dbReference type="GO" id="GO:0009733">
    <property type="term" value="P:response to auxin"/>
    <property type="evidence" value="ECO:0007669"/>
    <property type="project" value="UniProtKB-ARBA"/>
</dbReference>
<feature type="transmembrane region" description="Helical" evidence="12">
    <location>
        <begin position="1046"/>
        <end position="1067"/>
    </location>
</feature>
<dbReference type="GO" id="GO:0009926">
    <property type="term" value="P:auxin polar transport"/>
    <property type="evidence" value="ECO:0007669"/>
    <property type="project" value="UniProtKB-ARBA"/>
</dbReference>
<keyword evidence="5" id="KW-0677">Repeat</keyword>
<feature type="transmembrane region" description="Helical" evidence="12">
    <location>
        <begin position="284"/>
        <end position="309"/>
    </location>
</feature>
<evidence type="ECO:0000256" key="5">
    <source>
        <dbReference type="ARBA" id="ARBA00022737"/>
    </source>
</evidence>
<evidence type="ECO:0000256" key="2">
    <source>
        <dbReference type="ARBA" id="ARBA00007577"/>
    </source>
</evidence>
<evidence type="ECO:0000256" key="6">
    <source>
        <dbReference type="ARBA" id="ARBA00022741"/>
    </source>
</evidence>
<dbReference type="SUPFAM" id="SSF90123">
    <property type="entry name" value="ABC transporter transmembrane region"/>
    <property type="match status" value="2"/>
</dbReference>
<feature type="domain" description="ABC transporter" evidence="13">
    <location>
        <begin position="1142"/>
        <end position="1378"/>
    </location>
</feature>
<dbReference type="PROSITE" id="PS00211">
    <property type="entry name" value="ABC_TRANSPORTER_1"/>
    <property type="match status" value="2"/>
</dbReference>
<feature type="transmembrane region" description="Helical" evidence="12">
    <location>
        <begin position="966"/>
        <end position="986"/>
    </location>
</feature>
<dbReference type="GO" id="GO:0005524">
    <property type="term" value="F:ATP binding"/>
    <property type="evidence" value="ECO:0007669"/>
    <property type="project" value="UniProtKB-KW"/>
</dbReference>
<dbReference type="GO" id="GO:0009958">
    <property type="term" value="P:positive gravitropism"/>
    <property type="evidence" value="ECO:0007669"/>
    <property type="project" value="UniProtKB-ARBA"/>
</dbReference>
<comment type="subcellular location">
    <subcellularLocation>
        <location evidence="1">Cell membrane</location>
        <topology evidence="1">Multi-pass membrane protein</topology>
    </subcellularLocation>
</comment>
<dbReference type="EMBL" id="JAAMPC010000013">
    <property type="protein sequence ID" value="KAG2269530.1"/>
    <property type="molecule type" value="Genomic_DNA"/>
</dbReference>
<dbReference type="InterPro" id="IPR036640">
    <property type="entry name" value="ABC1_TM_sf"/>
</dbReference>
<feature type="domain" description="ABC transmembrane type-1" evidence="14">
    <location>
        <begin position="37"/>
        <end position="349"/>
    </location>
</feature>
<dbReference type="NCBIfam" id="NF010167">
    <property type="entry name" value="PRK13648.1"/>
    <property type="match status" value="3"/>
</dbReference>
<comment type="caution">
    <text evidence="15">The sequence shown here is derived from an EMBL/GenBank/DDBJ whole genome shotgun (WGS) entry which is preliminary data.</text>
</comment>
<dbReference type="InterPro" id="IPR003439">
    <property type="entry name" value="ABC_transporter-like_ATP-bd"/>
</dbReference>
<evidence type="ECO:0000256" key="12">
    <source>
        <dbReference type="SAM" id="Phobius"/>
    </source>
</evidence>
<gene>
    <name evidence="15" type="ORF">Bca52824_064085</name>
</gene>
<keyword evidence="7" id="KW-0067">ATP-binding</keyword>
<evidence type="ECO:0000259" key="13">
    <source>
        <dbReference type="PROSITE" id="PS50893"/>
    </source>
</evidence>
<feature type="compositionally biased region" description="Basic and acidic residues" evidence="11">
    <location>
        <begin position="781"/>
        <end position="795"/>
    </location>
</feature>
<dbReference type="GO" id="GO:0009640">
    <property type="term" value="P:photomorphogenesis"/>
    <property type="evidence" value="ECO:0007669"/>
    <property type="project" value="UniProtKB-ARBA"/>
</dbReference>
<keyword evidence="9 12" id="KW-0472">Membrane</keyword>
<dbReference type="OrthoDB" id="6500128at2759"/>
<organism evidence="15 16">
    <name type="scientific">Brassica carinata</name>
    <name type="common">Ethiopian mustard</name>
    <name type="synonym">Abyssinian cabbage</name>
    <dbReference type="NCBI Taxonomy" id="52824"/>
    <lineage>
        <taxon>Eukaryota</taxon>
        <taxon>Viridiplantae</taxon>
        <taxon>Streptophyta</taxon>
        <taxon>Embryophyta</taxon>
        <taxon>Tracheophyta</taxon>
        <taxon>Spermatophyta</taxon>
        <taxon>Magnoliopsida</taxon>
        <taxon>eudicotyledons</taxon>
        <taxon>Gunneridae</taxon>
        <taxon>Pentapetalae</taxon>
        <taxon>rosids</taxon>
        <taxon>malvids</taxon>
        <taxon>Brassicales</taxon>
        <taxon>Brassicaceae</taxon>
        <taxon>Brassiceae</taxon>
        <taxon>Brassica</taxon>
    </lineage>
</organism>
<reference evidence="15 16" key="1">
    <citation type="submission" date="2020-02" db="EMBL/GenBank/DDBJ databases">
        <authorList>
            <person name="Ma Q."/>
            <person name="Huang Y."/>
            <person name="Song X."/>
            <person name="Pei D."/>
        </authorList>
    </citation>
    <scope>NUCLEOTIDE SEQUENCE [LARGE SCALE GENOMIC DNA]</scope>
    <source>
        <strain evidence="15">Sxm20200214</strain>
        <tissue evidence="15">Leaf</tissue>
    </source>
</reference>
<dbReference type="CDD" id="cd03249">
    <property type="entry name" value="ABC_MTABC3_MDL1_MDL2"/>
    <property type="match status" value="2"/>
</dbReference>
<evidence type="ECO:0000256" key="8">
    <source>
        <dbReference type="ARBA" id="ARBA00022989"/>
    </source>
</evidence>
<feature type="transmembrane region" description="Helical" evidence="12">
    <location>
        <begin position="78"/>
        <end position="98"/>
    </location>
</feature>
<evidence type="ECO:0000256" key="11">
    <source>
        <dbReference type="SAM" id="MobiDB-lite"/>
    </source>
</evidence>
<keyword evidence="3" id="KW-0813">Transport</keyword>
<dbReference type="GO" id="GO:0043481">
    <property type="term" value="P:anthocyanin accumulation in tissues in response to UV light"/>
    <property type="evidence" value="ECO:0007669"/>
    <property type="project" value="UniProtKB-ARBA"/>
</dbReference>
<dbReference type="GO" id="GO:0008361">
    <property type="term" value="P:regulation of cell size"/>
    <property type="evidence" value="ECO:0007669"/>
    <property type="project" value="UniProtKB-ARBA"/>
</dbReference>
<evidence type="ECO:0000259" key="14">
    <source>
        <dbReference type="PROSITE" id="PS50929"/>
    </source>
</evidence>
<dbReference type="InterPro" id="IPR003593">
    <property type="entry name" value="AAA+_ATPase"/>
</dbReference>
<evidence type="ECO:0000256" key="9">
    <source>
        <dbReference type="ARBA" id="ARBA00023136"/>
    </source>
</evidence>
<dbReference type="Gene3D" id="1.20.1560.10">
    <property type="entry name" value="ABC transporter type 1, transmembrane domain"/>
    <property type="match status" value="2"/>
</dbReference>
<feature type="domain" description="ABC transmembrane type-1" evidence="14">
    <location>
        <begin position="820"/>
        <end position="1107"/>
    </location>
</feature>
<dbReference type="InterPro" id="IPR011527">
    <property type="entry name" value="ABC1_TM_dom"/>
</dbReference>
<dbReference type="InterPro" id="IPR027417">
    <property type="entry name" value="P-loop_NTPase"/>
</dbReference>
<dbReference type="InterPro" id="IPR017871">
    <property type="entry name" value="ABC_transporter-like_CS"/>
</dbReference>
<keyword evidence="16" id="KW-1185">Reference proteome</keyword>
<dbReference type="GO" id="GO:0009637">
    <property type="term" value="P:response to blue light"/>
    <property type="evidence" value="ECO:0007669"/>
    <property type="project" value="UniProtKB-ARBA"/>
</dbReference>
<dbReference type="GO" id="GO:0090374">
    <property type="term" value="P:oligopeptide export from mitochondrion"/>
    <property type="evidence" value="ECO:0007669"/>
    <property type="project" value="TreeGrafter"/>
</dbReference>
<dbReference type="SMART" id="SM00382">
    <property type="entry name" value="AAA"/>
    <property type="match status" value="3"/>
</dbReference>
<dbReference type="PANTHER" id="PTHR43394">
    <property type="entry name" value="ATP-DEPENDENT PERMEASE MDL1, MITOCHONDRIAL"/>
    <property type="match status" value="1"/>
</dbReference>
<dbReference type="FunFam" id="3.40.50.300:FF:000251">
    <property type="entry name" value="ABC transporter B family member 19"/>
    <property type="match status" value="1"/>
</dbReference>
<dbReference type="Pfam" id="PF00664">
    <property type="entry name" value="ABC_membrane"/>
    <property type="match status" value="2"/>
</dbReference>